<dbReference type="GO" id="GO:0006044">
    <property type="term" value="P:N-acetylglucosamine metabolic process"/>
    <property type="evidence" value="ECO:0007669"/>
    <property type="project" value="TreeGrafter"/>
</dbReference>
<dbReference type="GO" id="GO:0001517">
    <property type="term" value="F:N-acetylglucosamine 6-O-sulfotransferase activity"/>
    <property type="evidence" value="ECO:0007669"/>
    <property type="project" value="TreeGrafter"/>
</dbReference>
<dbReference type="EMBL" id="JAXCGZ010021236">
    <property type="protein sequence ID" value="KAK7056530.1"/>
    <property type="molecule type" value="Genomic_DNA"/>
</dbReference>
<dbReference type="InterPro" id="IPR027417">
    <property type="entry name" value="P-loop_NTPase"/>
</dbReference>
<sequence length="339" mass="39229">MILTSNEGNNRDIGSSIRTDQLKDLMLEGNESTKSHQDKPLFILLISSIGRSGSTVVSEILGTREKSVLFFEPLWDKKKDPCFIKTGECVPDFLKKLAHCEFEQEFEEWLRWKGLFLQFYHPQAARCFSLPSEGSGRCRRELKLRSLCEQSSVRMAKMIRSRLIWLESLLNDESFNVKIIHLTRDPRGSLLSYRKLGWDASSSKQCSRLYTDMKDFEKLAKFYPTKLFHLQLEALSTAPYKTLGHLFGFLYGNSTLPKRVKDFVERHMNSLRPSYGNMDTIKNSKIEFDAWRWKISVKILRVIEKEESCRSAIGQLNHVIFGSLENATNRSLPLEKPSK</sequence>
<organism evidence="1 2">
    <name type="scientific">Halocaridina rubra</name>
    <name type="common">Hawaiian red shrimp</name>
    <dbReference type="NCBI Taxonomy" id="373956"/>
    <lineage>
        <taxon>Eukaryota</taxon>
        <taxon>Metazoa</taxon>
        <taxon>Ecdysozoa</taxon>
        <taxon>Arthropoda</taxon>
        <taxon>Crustacea</taxon>
        <taxon>Multicrustacea</taxon>
        <taxon>Malacostraca</taxon>
        <taxon>Eumalacostraca</taxon>
        <taxon>Eucarida</taxon>
        <taxon>Decapoda</taxon>
        <taxon>Pleocyemata</taxon>
        <taxon>Caridea</taxon>
        <taxon>Atyoidea</taxon>
        <taxon>Atyidae</taxon>
        <taxon>Halocaridina</taxon>
    </lineage>
</organism>
<evidence type="ECO:0000313" key="2">
    <source>
        <dbReference type="Proteomes" id="UP001381693"/>
    </source>
</evidence>
<dbReference type="Proteomes" id="UP001381693">
    <property type="component" value="Unassembled WGS sequence"/>
</dbReference>
<proteinExistence type="predicted"/>
<gene>
    <name evidence="1" type="ORF">SK128_011873</name>
</gene>
<evidence type="ECO:0000313" key="1">
    <source>
        <dbReference type="EMBL" id="KAK7056530.1"/>
    </source>
</evidence>
<dbReference type="AlphaFoldDB" id="A0AAN8WIA6"/>
<dbReference type="PANTHER" id="PTHR10704:SF44">
    <property type="entry name" value="LD35051P-RELATED"/>
    <property type="match status" value="1"/>
</dbReference>
<protein>
    <recommendedName>
        <fullName evidence="3">Sulfotransferase</fullName>
    </recommendedName>
</protein>
<dbReference type="GO" id="GO:0006790">
    <property type="term" value="P:sulfur compound metabolic process"/>
    <property type="evidence" value="ECO:0007669"/>
    <property type="project" value="TreeGrafter"/>
</dbReference>
<comment type="caution">
    <text evidence="1">The sequence shown here is derived from an EMBL/GenBank/DDBJ whole genome shotgun (WGS) entry which is preliminary data.</text>
</comment>
<reference evidence="1 2" key="1">
    <citation type="submission" date="2023-11" db="EMBL/GenBank/DDBJ databases">
        <title>Halocaridina rubra genome assembly.</title>
        <authorList>
            <person name="Smith C."/>
        </authorList>
    </citation>
    <scope>NUCLEOTIDE SEQUENCE [LARGE SCALE GENOMIC DNA]</scope>
    <source>
        <strain evidence="1">EP-1</strain>
        <tissue evidence="1">Whole</tissue>
    </source>
</reference>
<dbReference type="PANTHER" id="PTHR10704">
    <property type="entry name" value="CARBOHYDRATE SULFOTRANSFERASE"/>
    <property type="match status" value="1"/>
</dbReference>
<name>A0AAN8WIA6_HALRR</name>
<dbReference type="SUPFAM" id="SSF52540">
    <property type="entry name" value="P-loop containing nucleoside triphosphate hydrolases"/>
    <property type="match status" value="1"/>
</dbReference>
<dbReference type="InterPro" id="IPR051135">
    <property type="entry name" value="Gal/GlcNAc/GalNAc_ST"/>
</dbReference>
<dbReference type="Gene3D" id="3.40.50.300">
    <property type="entry name" value="P-loop containing nucleotide triphosphate hydrolases"/>
    <property type="match status" value="1"/>
</dbReference>
<keyword evidence="2" id="KW-1185">Reference proteome</keyword>
<evidence type="ECO:0008006" key="3">
    <source>
        <dbReference type="Google" id="ProtNLM"/>
    </source>
</evidence>
<accession>A0AAN8WIA6</accession>